<gene>
    <name evidence="2" type="ORF">Plil01_000460000</name>
</gene>
<keyword evidence="3" id="KW-1185">Reference proteome</keyword>
<comment type="caution">
    <text evidence="2">The sequence shown here is derived from an EMBL/GenBank/DDBJ whole genome shotgun (WGS) entry which is preliminary data.</text>
</comment>
<proteinExistence type="predicted"/>
<evidence type="ECO:0000313" key="3">
    <source>
        <dbReference type="Proteomes" id="UP001165083"/>
    </source>
</evidence>
<dbReference type="SMART" id="SM00185">
    <property type="entry name" value="ARM"/>
    <property type="match status" value="5"/>
</dbReference>
<dbReference type="Proteomes" id="UP001165083">
    <property type="component" value="Unassembled WGS sequence"/>
</dbReference>
<dbReference type="EMBL" id="BSXW01000186">
    <property type="protein sequence ID" value="GMF14214.1"/>
    <property type="molecule type" value="Genomic_DNA"/>
</dbReference>
<dbReference type="InterPro" id="IPR011989">
    <property type="entry name" value="ARM-like"/>
</dbReference>
<protein>
    <submittedName>
        <fullName evidence="2">Unnamed protein product</fullName>
    </submittedName>
</protein>
<evidence type="ECO:0000313" key="2">
    <source>
        <dbReference type="EMBL" id="GMF14214.1"/>
    </source>
</evidence>
<dbReference type="Gene3D" id="1.25.10.10">
    <property type="entry name" value="Leucine-rich Repeat Variant"/>
    <property type="match status" value="3"/>
</dbReference>
<dbReference type="AlphaFoldDB" id="A0A9W6THA3"/>
<feature type="domain" description="U-box" evidence="1">
    <location>
        <begin position="126"/>
        <end position="263"/>
    </location>
</feature>
<sequence length="303" mass="32488">MEISYTHWISAAFFRLSPRWNGCSKEYAAFALGWLAHSETICEFIISCGAIAPLVILVQSGTDDQKKQAALALGNLTVDSTDSTAAIFVNQGAVPPLVALVTGAIPHLVEVLRTGVPALLTLGYLGATNKTNSKVIREAGAFGLMLDLLRADATELKENAVSAFEHLTAHNNDNLKTLAREGIIALLISLLRTGTDVQKEPGASILGRLASTKPNRETIVDERAIPLLVEMLWTGTNDQKEEAASVLSRLAKENTSKEEIKVSGAIDALKDIQQMGTSNLKRKAGMALKTISEGGEAGTKRRR</sequence>
<organism evidence="2 3">
    <name type="scientific">Phytophthora lilii</name>
    <dbReference type="NCBI Taxonomy" id="2077276"/>
    <lineage>
        <taxon>Eukaryota</taxon>
        <taxon>Sar</taxon>
        <taxon>Stramenopiles</taxon>
        <taxon>Oomycota</taxon>
        <taxon>Peronosporomycetes</taxon>
        <taxon>Peronosporales</taxon>
        <taxon>Peronosporaceae</taxon>
        <taxon>Phytophthora</taxon>
    </lineage>
</organism>
<name>A0A9W6THA3_9STRA</name>
<dbReference type="SUPFAM" id="SSF48371">
    <property type="entry name" value="ARM repeat"/>
    <property type="match status" value="1"/>
</dbReference>
<dbReference type="PANTHER" id="PTHR23315:SF7">
    <property type="entry name" value="U-BOX DOMAIN-CONTAINING PROTEIN 4"/>
    <property type="match status" value="1"/>
</dbReference>
<accession>A0A9W6THA3</accession>
<dbReference type="OrthoDB" id="129437at2759"/>
<dbReference type="InterPro" id="IPR016024">
    <property type="entry name" value="ARM-type_fold"/>
</dbReference>
<dbReference type="Pfam" id="PF00514">
    <property type="entry name" value="Arm"/>
    <property type="match status" value="1"/>
</dbReference>
<dbReference type="PANTHER" id="PTHR23315">
    <property type="entry name" value="U BOX DOMAIN-CONTAINING"/>
    <property type="match status" value="1"/>
</dbReference>
<dbReference type="InterPro" id="IPR058678">
    <property type="entry name" value="ARM_PUB"/>
</dbReference>
<reference evidence="2" key="1">
    <citation type="submission" date="2023-04" db="EMBL/GenBank/DDBJ databases">
        <title>Phytophthora lilii NBRC 32176.</title>
        <authorList>
            <person name="Ichikawa N."/>
            <person name="Sato H."/>
            <person name="Tonouchi N."/>
        </authorList>
    </citation>
    <scope>NUCLEOTIDE SEQUENCE</scope>
    <source>
        <strain evidence="2">NBRC 32176</strain>
    </source>
</reference>
<dbReference type="Pfam" id="PF25598">
    <property type="entry name" value="ARM_PUB"/>
    <property type="match status" value="1"/>
</dbReference>
<evidence type="ECO:0000259" key="1">
    <source>
        <dbReference type="Pfam" id="PF25598"/>
    </source>
</evidence>
<dbReference type="InterPro" id="IPR000225">
    <property type="entry name" value="Armadillo"/>
</dbReference>